<evidence type="ECO:0000313" key="2">
    <source>
        <dbReference type="Proteomes" id="UP001603978"/>
    </source>
</evidence>
<gene>
    <name evidence="1" type="ORF">ACFLIM_48490</name>
</gene>
<organism evidence="1 2">
    <name type="scientific">Nonomuraea marmarensis</name>
    <dbReference type="NCBI Taxonomy" id="3351344"/>
    <lineage>
        <taxon>Bacteria</taxon>
        <taxon>Bacillati</taxon>
        <taxon>Actinomycetota</taxon>
        <taxon>Actinomycetes</taxon>
        <taxon>Streptosporangiales</taxon>
        <taxon>Streptosporangiaceae</taxon>
        <taxon>Nonomuraea</taxon>
    </lineage>
</organism>
<dbReference type="EMBL" id="JBICRM010000065">
    <property type="protein sequence ID" value="MFG1711025.1"/>
    <property type="molecule type" value="Genomic_DNA"/>
</dbReference>
<proteinExistence type="predicted"/>
<comment type="caution">
    <text evidence="1">The sequence shown here is derived from an EMBL/GenBank/DDBJ whole genome shotgun (WGS) entry which is preliminary data.</text>
</comment>
<dbReference type="Proteomes" id="UP001603978">
    <property type="component" value="Unassembled WGS sequence"/>
</dbReference>
<reference evidence="1 2" key="1">
    <citation type="submission" date="2024-10" db="EMBL/GenBank/DDBJ databases">
        <authorList>
            <person name="Topkara A.R."/>
            <person name="Saygin H."/>
        </authorList>
    </citation>
    <scope>NUCLEOTIDE SEQUENCE [LARGE SCALE GENOMIC DNA]</scope>
    <source>
        <strain evidence="1 2">M3C6</strain>
    </source>
</reference>
<evidence type="ECO:0000313" key="1">
    <source>
        <dbReference type="EMBL" id="MFG1711025.1"/>
    </source>
</evidence>
<dbReference type="RefSeq" id="WP_393177401.1">
    <property type="nucleotide sequence ID" value="NZ_JBICRM010000065.1"/>
</dbReference>
<sequence length="45" mass="5376">MLAERFPALGHFKEFLKISDHREWFRFGREPDGSAALPWTRDDLE</sequence>
<keyword evidence="2" id="KW-1185">Reference proteome</keyword>
<name>A0ABW7AUI0_9ACTN</name>
<protein>
    <submittedName>
        <fullName evidence="1">Uncharacterized protein</fullName>
    </submittedName>
</protein>
<accession>A0ABW7AUI0</accession>